<dbReference type="InterPro" id="IPR036864">
    <property type="entry name" value="Zn2-C6_fun-type_DNA-bd_sf"/>
</dbReference>
<dbReference type="GO" id="GO:0000981">
    <property type="term" value="F:DNA-binding transcription factor activity, RNA polymerase II-specific"/>
    <property type="evidence" value="ECO:0007669"/>
    <property type="project" value="InterPro"/>
</dbReference>
<comment type="subcellular location">
    <subcellularLocation>
        <location evidence="1">Nucleus</location>
    </subcellularLocation>
</comment>
<organism evidence="9 10">
    <name type="scientific">Diplogelasinospora grovesii</name>
    <dbReference type="NCBI Taxonomy" id="303347"/>
    <lineage>
        <taxon>Eukaryota</taxon>
        <taxon>Fungi</taxon>
        <taxon>Dikarya</taxon>
        <taxon>Ascomycota</taxon>
        <taxon>Pezizomycotina</taxon>
        <taxon>Sordariomycetes</taxon>
        <taxon>Sordariomycetidae</taxon>
        <taxon>Sordariales</taxon>
        <taxon>Diplogelasinosporaceae</taxon>
        <taxon>Diplogelasinospora</taxon>
    </lineage>
</organism>
<dbReference type="GO" id="GO:0005634">
    <property type="term" value="C:nucleus"/>
    <property type="evidence" value="ECO:0007669"/>
    <property type="project" value="UniProtKB-SubCell"/>
</dbReference>
<dbReference type="SMART" id="SM00066">
    <property type="entry name" value="GAL4"/>
    <property type="match status" value="1"/>
</dbReference>
<evidence type="ECO:0000256" key="5">
    <source>
        <dbReference type="ARBA" id="ARBA00023163"/>
    </source>
</evidence>
<feature type="region of interest" description="Disordered" evidence="7">
    <location>
        <begin position="49"/>
        <end position="68"/>
    </location>
</feature>
<dbReference type="EMBL" id="MU853784">
    <property type="protein sequence ID" value="KAK3941283.1"/>
    <property type="molecule type" value="Genomic_DNA"/>
</dbReference>
<evidence type="ECO:0000256" key="2">
    <source>
        <dbReference type="ARBA" id="ARBA00022833"/>
    </source>
</evidence>
<keyword evidence="4" id="KW-0238">DNA-binding</keyword>
<dbReference type="InterPro" id="IPR021858">
    <property type="entry name" value="Fun_TF"/>
</dbReference>
<evidence type="ECO:0000313" key="9">
    <source>
        <dbReference type="EMBL" id="KAK3941283.1"/>
    </source>
</evidence>
<dbReference type="PANTHER" id="PTHR37534">
    <property type="entry name" value="TRANSCRIPTIONAL ACTIVATOR PROTEIN UGA3"/>
    <property type="match status" value="1"/>
</dbReference>
<accession>A0AAN6S5Z6</accession>
<reference evidence="10" key="1">
    <citation type="journal article" date="2023" name="Mol. Phylogenet. Evol.">
        <title>Genome-scale phylogeny and comparative genomics of the fungal order Sordariales.</title>
        <authorList>
            <person name="Hensen N."/>
            <person name="Bonometti L."/>
            <person name="Westerberg I."/>
            <person name="Brannstrom I.O."/>
            <person name="Guillou S."/>
            <person name="Cros-Aarteil S."/>
            <person name="Calhoun S."/>
            <person name="Haridas S."/>
            <person name="Kuo A."/>
            <person name="Mondo S."/>
            <person name="Pangilinan J."/>
            <person name="Riley R."/>
            <person name="LaButti K."/>
            <person name="Andreopoulos B."/>
            <person name="Lipzen A."/>
            <person name="Chen C."/>
            <person name="Yan M."/>
            <person name="Daum C."/>
            <person name="Ng V."/>
            <person name="Clum A."/>
            <person name="Steindorff A."/>
            <person name="Ohm R.A."/>
            <person name="Martin F."/>
            <person name="Silar P."/>
            <person name="Natvig D.O."/>
            <person name="Lalanne C."/>
            <person name="Gautier V."/>
            <person name="Ament-Velasquez S.L."/>
            <person name="Kruys A."/>
            <person name="Hutchinson M.I."/>
            <person name="Powell A.J."/>
            <person name="Barry K."/>
            <person name="Miller A.N."/>
            <person name="Grigoriev I.V."/>
            <person name="Debuchy R."/>
            <person name="Gladieux P."/>
            <person name="Hiltunen Thoren M."/>
            <person name="Johannesson H."/>
        </authorList>
    </citation>
    <scope>NUCLEOTIDE SEQUENCE [LARGE SCALE GENOMIC DNA]</scope>
    <source>
        <strain evidence="10">CBS 340.73</strain>
    </source>
</reference>
<keyword evidence="3" id="KW-0805">Transcription regulation</keyword>
<evidence type="ECO:0000259" key="8">
    <source>
        <dbReference type="PROSITE" id="PS50048"/>
    </source>
</evidence>
<evidence type="ECO:0000256" key="1">
    <source>
        <dbReference type="ARBA" id="ARBA00004123"/>
    </source>
</evidence>
<keyword evidence="10" id="KW-1185">Reference proteome</keyword>
<evidence type="ECO:0000256" key="7">
    <source>
        <dbReference type="SAM" id="MobiDB-lite"/>
    </source>
</evidence>
<evidence type="ECO:0000256" key="6">
    <source>
        <dbReference type="ARBA" id="ARBA00023242"/>
    </source>
</evidence>
<dbReference type="GO" id="GO:0000976">
    <property type="term" value="F:transcription cis-regulatory region binding"/>
    <property type="evidence" value="ECO:0007669"/>
    <property type="project" value="TreeGrafter"/>
</dbReference>
<gene>
    <name evidence="9" type="ORF">QBC46DRAFT_382801</name>
</gene>
<dbReference type="Gene3D" id="4.10.240.10">
    <property type="entry name" value="Zn(2)-C6 fungal-type DNA-binding domain"/>
    <property type="match status" value="1"/>
</dbReference>
<dbReference type="GO" id="GO:0008270">
    <property type="term" value="F:zinc ion binding"/>
    <property type="evidence" value="ECO:0007669"/>
    <property type="project" value="InterPro"/>
</dbReference>
<evidence type="ECO:0000256" key="3">
    <source>
        <dbReference type="ARBA" id="ARBA00023015"/>
    </source>
</evidence>
<keyword evidence="6" id="KW-0539">Nucleus</keyword>
<feature type="domain" description="Zn(2)-C6 fungal-type" evidence="8">
    <location>
        <begin position="6"/>
        <end position="34"/>
    </location>
</feature>
<comment type="caution">
    <text evidence="9">The sequence shown here is derived from an EMBL/GenBank/DDBJ whole genome shotgun (WGS) entry which is preliminary data.</text>
</comment>
<dbReference type="Pfam" id="PF11951">
    <property type="entry name" value="Fungal_trans_2"/>
    <property type="match status" value="1"/>
</dbReference>
<dbReference type="PANTHER" id="PTHR37534:SF39">
    <property type="entry name" value="TRANSCRIPTION FACTOR DOMAIN-CONTAINING PROTEIN"/>
    <property type="match status" value="1"/>
</dbReference>
<sequence length="520" mass="58624">MKARKGCWTCAARKIQCDGGLPTCKKCARAQRDCQGYELRLSWPRDDDKRRAITGNNAPPVVVSPSQSNQRPTNLFFVNTTWQDMELYGYLSGQMHPYHLLRSSPKLWRQPQQRVNHADLVHHCKLETVPFNRWVSLFKFSKLTNAPVHNFAHLSLVTFGQSPSQIRDALLSMALAHDAVSGLALFYALLAFSSLHRYGPNEQAVQLKIQALQSLSASVVDEPLISAKAAQHVAASMLLGAFEILQPSEGSGEWLLYTWGAMDMIQATQLQDQPCESDTGHLLNWVHYHETVSRFSVHHWRHKSLVPRASIRNNPRPHDLQYPPLARHRPNLPSVNPTYAILNLLSEICDTLVDPRDPRSRSEEYQDRLKDLERRVGNVPIRSASAGSTPDAMFAVELYQMATQIYLVRASQSPWEPAANLESLIDAAFSGPAKSCICEHFFPLLILACEAQRDEQRVAIINLIERVQRDARIRSIQEVKNTIQSIWVQQDLHRDGDVLVDYLGIMSAVISSSNTVPSFA</sequence>
<keyword evidence="2" id="KW-0862">Zinc</keyword>
<dbReference type="PROSITE" id="PS50048">
    <property type="entry name" value="ZN2_CY6_FUNGAL_2"/>
    <property type="match status" value="1"/>
</dbReference>
<proteinExistence type="predicted"/>
<evidence type="ECO:0000256" key="4">
    <source>
        <dbReference type="ARBA" id="ARBA00023125"/>
    </source>
</evidence>
<dbReference type="PROSITE" id="PS00463">
    <property type="entry name" value="ZN2_CY6_FUNGAL_1"/>
    <property type="match status" value="1"/>
</dbReference>
<dbReference type="GO" id="GO:0045944">
    <property type="term" value="P:positive regulation of transcription by RNA polymerase II"/>
    <property type="evidence" value="ECO:0007669"/>
    <property type="project" value="TreeGrafter"/>
</dbReference>
<dbReference type="CDD" id="cd00067">
    <property type="entry name" value="GAL4"/>
    <property type="match status" value="1"/>
</dbReference>
<dbReference type="AlphaFoldDB" id="A0AAN6S5Z6"/>
<evidence type="ECO:0000313" key="10">
    <source>
        <dbReference type="Proteomes" id="UP001303473"/>
    </source>
</evidence>
<dbReference type="Proteomes" id="UP001303473">
    <property type="component" value="Unassembled WGS sequence"/>
</dbReference>
<dbReference type="SUPFAM" id="SSF57701">
    <property type="entry name" value="Zn2/Cys6 DNA-binding domain"/>
    <property type="match status" value="1"/>
</dbReference>
<dbReference type="InterPro" id="IPR001138">
    <property type="entry name" value="Zn2Cys6_DnaBD"/>
</dbReference>
<keyword evidence="5" id="KW-0804">Transcription</keyword>
<dbReference type="Pfam" id="PF00172">
    <property type="entry name" value="Zn_clus"/>
    <property type="match status" value="1"/>
</dbReference>
<protein>
    <submittedName>
        <fullName evidence="9">Arginine metabolism regulation protein II</fullName>
    </submittedName>
</protein>
<name>A0AAN6S5Z6_9PEZI</name>